<dbReference type="EMBL" id="KQ434869">
    <property type="protein sequence ID" value="KZC09442.1"/>
    <property type="molecule type" value="Genomic_DNA"/>
</dbReference>
<proteinExistence type="predicted"/>
<protein>
    <submittedName>
        <fullName evidence="1">Uncharacterized protein</fullName>
    </submittedName>
</protein>
<gene>
    <name evidence="1" type="ORF">WN55_11185</name>
</gene>
<name>A0A154PC75_DUFNO</name>
<keyword evidence="2" id="KW-1185">Reference proteome</keyword>
<dbReference type="AlphaFoldDB" id="A0A154PC75"/>
<evidence type="ECO:0000313" key="1">
    <source>
        <dbReference type="EMBL" id="KZC09442.1"/>
    </source>
</evidence>
<accession>A0A154PC75</accession>
<sequence>MTRDRDVFDVTGLASITARRVAQYRRKGDIRILLFYRSKISVYEGENTVNHESVGPEEL</sequence>
<evidence type="ECO:0000313" key="2">
    <source>
        <dbReference type="Proteomes" id="UP000076502"/>
    </source>
</evidence>
<dbReference type="Proteomes" id="UP000076502">
    <property type="component" value="Unassembled WGS sequence"/>
</dbReference>
<reference evidence="1 2" key="1">
    <citation type="submission" date="2015-07" db="EMBL/GenBank/DDBJ databases">
        <title>The genome of Dufourea novaeangliae.</title>
        <authorList>
            <person name="Pan H."/>
            <person name="Kapheim K."/>
        </authorList>
    </citation>
    <scope>NUCLEOTIDE SEQUENCE [LARGE SCALE GENOMIC DNA]</scope>
    <source>
        <strain evidence="1">0120121106</strain>
        <tissue evidence="1">Whole body</tissue>
    </source>
</reference>
<organism evidence="1 2">
    <name type="scientific">Dufourea novaeangliae</name>
    <name type="common">Sweat bee</name>
    <dbReference type="NCBI Taxonomy" id="178035"/>
    <lineage>
        <taxon>Eukaryota</taxon>
        <taxon>Metazoa</taxon>
        <taxon>Ecdysozoa</taxon>
        <taxon>Arthropoda</taxon>
        <taxon>Hexapoda</taxon>
        <taxon>Insecta</taxon>
        <taxon>Pterygota</taxon>
        <taxon>Neoptera</taxon>
        <taxon>Endopterygota</taxon>
        <taxon>Hymenoptera</taxon>
        <taxon>Apocrita</taxon>
        <taxon>Aculeata</taxon>
        <taxon>Apoidea</taxon>
        <taxon>Anthophila</taxon>
        <taxon>Halictidae</taxon>
        <taxon>Rophitinae</taxon>
        <taxon>Dufourea</taxon>
    </lineage>
</organism>